<evidence type="ECO:0000313" key="2">
    <source>
        <dbReference type="EMBL" id="CUU09213.1"/>
    </source>
</evidence>
<accession>A0A0N7MP14</accession>
<evidence type="ECO:0000313" key="4">
    <source>
        <dbReference type="Proteomes" id="UP000182200"/>
    </source>
</evidence>
<gene>
    <name evidence="2" type="ORF">JGI4_02311</name>
    <name evidence="1" type="ORF">JGI8_01539</name>
</gene>
<evidence type="ECO:0000313" key="3">
    <source>
        <dbReference type="Proteomes" id="UP000182011"/>
    </source>
</evidence>
<protein>
    <submittedName>
        <fullName evidence="2">Uncharacterized protein</fullName>
    </submittedName>
</protein>
<proteinExistence type="predicted"/>
<reference evidence="2 3" key="2">
    <citation type="submission" date="2015-11" db="EMBL/GenBank/DDBJ databases">
        <authorList>
            <person name="Zhang Y."/>
            <person name="Guo Z."/>
        </authorList>
    </citation>
    <scope>NUCLEOTIDE SEQUENCE [LARGE SCALE GENOMIC DNA]</scope>
    <source>
        <strain evidence="2">JGI-4</strain>
    </source>
</reference>
<accession>A0A0P1P1N4</accession>
<evidence type="ECO:0000313" key="1">
    <source>
        <dbReference type="EMBL" id="CUS91375.1"/>
    </source>
</evidence>
<accession>A0A0S4NGL8</accession>
<accession>A0A0P1MAM9</accession>
<keyword evidence="4" id="KW-1185">Reference proteome</keyword>
<dbReference type="RefSeq" id="WP_218060689.1">
    <property type="nucleotide sequence ID" value="NZ_CZVI01000024.1"/>
</dbReference>
<dbReference type="AlphaFoldDB" id="A0A0N7MP14"/>
<name>A0A0N7MP14_9BACT</name>
<organism evidence="2 3">
    <name type="scientific">Candidatus Kryptonium thompsonii</name>
    <dbReference type="NCBI Taxonomy" id="1633631"/>
    <lineage>
        <taxon>Bacteria</taxon>
        <taxon>Pseudomonadati</taxon>
        <taxon>Candidatus Kryptoniota</taxon>
        <taxon>Candidatus Kryptonium</taxon>
    </lineage>
</organism>
<feature type="non-terminal residue" evidence="2">
    <location>
        <position position="76"/>
    </location>
</feature>
<dbReference type="Proteomes" id="UP000182011">
    <property type="component" value="Unassembled WGS sequence"/>
</dbReference>
<dbReference type="Proteomes" id="UP000182200">
    <property type="component" value="Unassembled WGS sequence"/>
</dbReference>
<dbReference type="EMBL" id="FAOP01000014">
    <property type="protein sequence ID" value="CUU09213.1"/>
    <property type="molecule type" value="Genomic_DNA"/>
</dbReference>
<sequence length="76" mass="8813">MLLALFNFSYAHKQNVHQYICIEAYNLEMKDHIGGMDVYYIGDGLWRTGFTTGAWREGRGGEEIFKRYRLYVGIGA</sequence>
<dbReference type="EMBL" id="CZVI01000024">
    <property type="protein sequence ID" value="CUS91375.1"/>
    <property type="molecule type" value="Genomic_DNA"/>
</dbReference>
<reference evidence="1 4" key="1">
    <citation type="submission" date="2015-11" db="EMBL/GenBank/DDBJ databases">
        <authorList>
            <person name="Varghese N."/>
        </authorList>
    </citation>
    <scope>NUCLEOTIDE SEQUENCE [LARGE SCALE GENOMIC DNA]</scope>
    <source>
        <strain evidence="1 4">JGI-8</strain>
    </source>
</reference>
<accession>A0A0P1M9W7</accession>